<feature type="compositionally biased region" description="Polar residues" evidence="1">
    <location>
        <begin position="57"/>
        <end position="66"/>
    </location>
</feature>
<sequence length="84" mass="9138">MSEKSTTRGRGCESEKGKNGGKKRRGKKCGVNEQEESFIRGLCPAVFPCPCLKSSLGDSETNSARPSLSHPHLPRPNCKLTHGR</sequence>
<dbReference type="AlphaFoldDB" id="A0AAV2KZ18"/>
<evidence type="ECO:0000313" key="2">
    <source>
        <dbReference type="EMBL" id="CAL1595333.1"/>
    </source>
</evidence>
<evidence type="ECO:0000313" key="3">
    <source>
        <dbReference type="Proteomes" id="UP001497482"/>
    </source>
</evidence>
<organism evidence="2 3">
    <name type="scientific">Knipowitschia caucasica</name>
    <name type="common">Caucasian dwarf goby</name>
    <name type="synonym">Pomatoschistus caucasicus</name>
    <dbReference type="NCBI Taxonomy" id="637954"/>
    <lineage>
        <taxon>Eukaryota</taxon>
        <taxon>Metazoa</taxon>
        <taxon>Chordata</taxon>
        <taxon>Craniata</taxon>
        <taxon>Vertebrata</taxon>
        <taxon>Euteleostomi</taxon>
        <taxon>Actinopterygii</taxon>
        <taxon>Neopterygii</taxon>
        <taxon>Teleostei</taxon>
        <taxon>Neoteleostei</taxon>
        <taxon>Acanthomorphata</taxon>
        <taxon>Gobiaria</taxon>
        <taxon>Gobiiformes</taxon>
        <taxon>Gobioidei</taxon>
        <taxon>Gobiidae</taxon>
        <taxon>Gobiinae</taxon>
        <taxon>Knipowitschia</taxon>
    </lineage>
</organism>
<proteinExistence type="predicted"/>
<evidence type="ECO:0000256" key="1">
    <source>
        <dbReference type="SAM" id="MobiDB-lite"/>
    </source>
</evidence>
<reference evidence="2 3" key="1">
    <citation type="submission" date="2024-04" db="EMBL/GenBank/DDBJ databases">
        <authorList>
            <person name="Waldvogel A.-M."/>
            <person name="Schoenle A."/>
        </authorList>
    </citation>
    <scope>NUCLEOTIDE SEQUENCE [LARGE SCALE GENOMIC DNA]</scope>
</reference>
<feature type="region of interest" description="Disordered" evidence="1">
    <location>
        <begin position="1"/>
        <end position="31"/>
    </location>
</feature>
<accession>A0AAV2KZ18</accession>
<keyword evidence="3" id="KW-1185">Reference proteome</keyword>
<dbReference type="Proteomes" id="UP001497482">
    <property type="component" value="Chromosome 20"/>
</dbReference>
<dbReference type="EMBL" id="OZ035842">
    <property type="protein sequence ID" value="CAL1595333.1"/>
    <property type="molecule type" value="Genomic_DNA"/>
</dbReference>
<feature type="compositionally biased region" description="Basic residues" evidence="1">
    <location>
        <begin position="19"/>
        <end position="28"/>
    </location>
</feature>
<feature type="compositionally biased region" description="Basic and acidic residues" evidence="1">
    <location>
        <begin position="1"/>
        <end position="18"/>
    </location>
</feature>
<gene>
    <name evidence="2" type="ORF">KC01_LOCUS24148</name>
</gene>
<name>A0AAV2KZ18_KNICA</name>
<feature type="region of interest" description="Disordered" evidence="1">
    <location>
        <begin position="57"/>
        <end position="84"/>
    </location>
</feature>
<protein>
    <submittedName>
        <fullName evidence="2">Uncharacterized protein</fullName>
    </submittedName>
</protein>